<name>A0A848NSR2_9BURK</name>
<proteinExistence type="predicted"/>
<sequence>MCIRDRLDDYLEVPDGIAFLHQPGLPAAAPVPVPFHRDTGAALQNGLRALLTVTLGGAFWIATGWSQGNLMLAGLAAACGLLSTAPNPALGAVALIQGTVAAVVMAFLCAFLVLPEVSGLPLPLPVLPPLWLPGVYATAMPRSGLPAVAPHDALTKLAATLHPQRHSLGSCLPPPCARHLLTL</sequence>
<keyword evidence="1" id="KW-0812">Transmembrane</keyword>
<feature type="transmembrane region" description="Helical" evidence="1">
    <location>
        <begin position="89"/>
        <end position="114"/>
    </location>
</feature>
<comment type="caution">
    <text evidence="2">The sequence shown here is derived from an EMBL/GenBank/DDBJ whole genome shotgun (WGS) entry which is preliminary data.</text>
</comment>
<gene>
    <name evidence="2" type="ORF">HGQ98_32590</name>
</gene>
<dbReference type="GO" id="GO:0022857">
    <property type="term" value="F:transmembrane transporter activity"/>
    <property type="evidence" value="ECO:0007669"/>
    <property type="project" value="InterPro"/>
</dbReference>
<evidence type="ECO:0000313" key="2">
    <source>
        <dbReference type="EMBL" id="NMU93920.1"/>
    </source>
</evidence>
<dbReference type="InterPro" id="IPR006726">
    <property type="entry name" value="PHBA_efflux_AaeB/fusaric-R"/>
</dbReference>
<dbReference type="RefSeq" id="WP_169538260.1">
    <property type="nucleotide sequence ID" value="NZ_JABBZE010001008.1"/>
</dbReference>
<evidence type="ECO:0000256" key="1">
    <source>
        <dbReference type="SAM" id="Phobius"/>
    </source>
</evidence>
<dbReference type="Proteomes" id="UP000542405">
    <property type="component" value="Unassembled WGS sequence"/>
</dbReference>
<dbReference type="GO" id="GO:0005886">
    <property type="term" value="C:plasma membrane"/>
    <property type="evidence" value="ECO:0007669"/>
    <property type="project" value="InterPro"/>
</dbReference>
<evidence type="ECO:0000313" key="3">
    <source>
        <dbReference type="Proteomes" id="UP000542405"/>
    </source>
</evidence>
<dbReference type="AlphaFoldDB" id="A0A848NSR2"/>
<accession>A0A848NSR2</accession>
<organism evidence="2 3">
    <name type="scientific">Achromobacter ruhlandii</name>
    <dbReference type="NCBI Taxonomy" id="72557"/>
    <lineage>
        <taxon>Bacteria</taxon>
        <taxon>Pseudomonadati</taxon>
        <taxon>Pseudomonadota</taxon>
        <taxon>Betaproteobacteria</taxon>
        <taxon>Burkholderiales</taxon>
        <taxon>Alcaligenaceae</taxon>
        <taxon>Achromobacter</taxon>
    </lineage>
</organism>
<keyword evidence="1" id="KW-0472">Membrane</keyword>
<dbReference type="Pfam" id="PF04632">
    <property type="entry name" value="FUSC"/>
    <property type="match status" value="1"/>
</dbReference>
<dbReference type="EMBL" id="JABBZE010001008">
    <property type="protein sequence ID" value="NMU93920.1"/>
    <property type="molecule type" value="Genomic_DNA"/>
</dbReference>
<reference evidence="2 3" key="1">
    <citation type="submission" date="2020-04" db="EMBL/GenBank/DDBJ databases">
        <title>Achromobacter ruhlandii genome sequencing and assembly.</title>
        <authorList>
            <person name="Martins R.C.R."/>
            <person name="Perdigao-Neto L.V."/>
            <person name="Levin A.S.S."/>
            <person name="Costa S.F."/>
        </authorList>
    </citation>
    <scope>NUCLEOTIDE SEQUENCE [LARGE SCALE GENOMIC DNA]</scope>
    <source>
        <strain evidence="2 3">9035ralo</strain>
    </source>
</reference>
<keyword evidence="1" id="KW-1133">Transmembrane helix</keyword>
<protein>
    <submittedName>
        <fullName evidence="2">Uncharacterized protein</fullName>
    </submittedName>
</protein>